<feature type="transmembrane region" description="Helical" evidence="1">
    <location>
        <begin position="364"/>
        <end position="380"/>
    </location>
</feature>
<dbReference type="OrthoDB" id="151635at2"/>
<evidence type="ECO:0000313" key="2">
    <source>
        <dbReference type="EMBL" id="EHM88650.1"/>
    </source>
</evidence>
<organism evidence="2 3">
    <name type="scientific">Actinomyces graevenitzii C83</name>
    <dbReference type="NCBI Taxonomy" id="435830"/>
    <lineage>
        <taxon>Bacteria</taxon>
        <taxon>Bacillati</taxon>
        <taxon>Actinomycetota</taxon>
        <taxon>Actinomycetes</taxon>
        <taxon>Actinomycetales</taxon>
        <taxon>Actinomycetaceae</taxon>
        <taxon>Actinomyces</taxon>
    </lineage>
</organism>
<feature type="transmembrane region" description="Helical" evidence="1">
    <location>
        <begin position="186"/>
        <end position="216"/>
    </location>
</feature>
<feature type="transmembrane region" description="Helical" evidence="1">
    <location>
        <begin position="411"/>
        <end position="430"/>
    </location>
</feature>
<dbReference type="STRING" id="435830.HMPREF0045_00863"/>
<evidence type="ECO:0008006" key="4">
    <source>
        <dbReference type="Google" id="ProtNLM"/>
    </source>
</evidence>
<dbReference type="PATRIC" id="fig|435830.3.peg.836"/>
<dbReference type="eggNOG" id="COG5542">
    <property type="taxonomic scope" value="Bacteria"/>
</dbReference>
<keyword evidence="1" id="KW-0812">Transmembrane</keyword>
<keyword evidence="3" id="KW-1185">Reference proteome</keyword>
<reference evidence="2 3" key="1">
    <citation type="submission" date="2011-10" db="EMBL/GenBank/DDBJ databases">
        <title>The Genome Sequence of Actinomyces graevenitzii C83.</title>
        <authorList>
            <consortium name="The Broad Institute Genome Sequencing Platform"/>
            <consortium name="The Broad Institute Genome Sequencing Center for Infectious Disease"/>
            <person name="Earl A."/>
            <person name="Ward D."/>
            <person name="Feldgarden M."/>
            <person name="Gevers D."/>
            <person name="Sibley C.D."/>
            <person name="Field T.R."/>
            <person name="Grinwis M."/>
            <person name="Eshaghurshan C.S."/>
            <person name="Surette M.G."/>
            <person name="Young S.K."/>
            <person name="Zeng Q."/>
            <person name="Gargeya S."/>
            <person name="Fitzgerald M."/>
            <person name="Haas B."/>
            <person name="Abouelleil A."/>
            <person name="Alvarado L."/>
            <person name="Arachchi H.M."/>
            <person name="Berlin A."/>
            <person name="Brown A."/>
            <person name="Chapman S.B."/>
            <person name="Chen Z."/>
            <person name="Dunbar C."/>
            <person name="Freedman E."/>
            <person name="Gearin G."/>
            <person name="Goldberg J."/>
            <person name="Griggs A."/>
            <person name="Gujja S."/>
            <person name="Heiman D."/>
            <person name="Howarth C."/>
            <person name="Larson L."/>
            <person name="Lui A."/>
            <person name="MacDonald P.J.P."/>
            <person name="Montmayeur A."/>
            <person name="Murphy C."/>
            <person name="Neiman D."/>
            <person name="Pearson M."/>
            <person name="Priest M."/>
            <person name="Roberts A."/>
            <person name="Saif S."/>
            <person name="Shea T."/>
            <person name="Shenoy N."/>
            <person name="Sisk P."/>
            <person name="Stolte C."/>
            <person name="Sykes S."/>
            <person name="Wortman J."/>
            <person name="Nusbaum C."/>
            <person name="Birren B."/>
        </authorList>
    </citation>
    <scope>NUCLEOTIDE SEQUENCE [LARGE SCALE GENOMIC DNA]</scope>
    <source>
        <strain evidence="2 3">C83</strain>
    </source>
</reference>
<feature type="transmembrane region" description="Helical" evidence="1">
    <location>
        <begin position="277"/>
        <end position="300"/>
    </location>
</feature>
<dbReference type="HOGENOM" id="CLU_036370_1_0_11"/>
<comment type="caution">
    <text evidence="2">The sequence shown here is derived from an EMBL/GenBank/DDBJ whole genome shotgun (WGS) entry which is preliminary data.</text>
</comment>
<sequence>MQFPNISPSRFPHRLQVLAVWLLITLLSLLIFNLSAIDTPASRWVPANPSYLEHVSLWDSKWYHRIITERYFTKLTYDANGHVRQNTWAFMPVFPLLSEALATLTSTITTKSYFACAVVVSWISSAAVALGLDAWLCPRVGKRASLLGVALFFSFAPAIVMQLPYAESLTLALLTFGFILLTKRRFIWAILLFGIAELTRPIGVPLGAAIGLWWFWEELRARGIVSPTSRFNSSFLPFKKSADLAGNVSDDVAATTPQTATTPLDISPTPLSKKDRIWLFVTAIITCAGALFWPAFAWFITGVPSAYTDTETAWREDNLAPFMSWIKQATIYGGPNSGIVALIAVLVLSICALSSSQLRKLGRLAWMWCVCYWVYLLVFFDPSSSILRMLLMMAPLAWVLGAKLSNHLRAAVALIALSVVSQVLWIAWIWDAHSLSLSKIYWMP</sequence>
<gene>
    <name evidence="2" type="ORF">HMPREF0045_00863</name>
</gene>
<evidence type="ECO:0000313" key="3">
    <source>
        <dbReference type="Proteomes" id="UP000003822"/>
    </source>
</evidence>
<evidence type="ECO:0000256" key="1">
    <source>
        <dbReference type="SAM" id="Phobius"/>
    </source>
</evidence>
<proteinExistence type="predicted"/>
<accession>G9PF39</accession>
<feature type="transmembrane region" description="Helical" evidence="1">
    <location>
        <begin position="112"/>
        <end position="132"/>
    </location>
</feature>
<feature type="transmembrane region" description="Helical" evidence="1">
    <location>
        <begin position="386"/>
        <end position="404"/>
    </location>
</feature>
<feature type="transmembrane region" description="Helical" evidence="1">
    <location>
        <begin position="144"/>
        <end position="166"/>
    </location>
</feature>
<dbReference type="EMBL" id="ACRN01000004">
    <property type="protein sequence ID" value="EHM88650.1"/>
    <property type="molecule type" value="Genomic_DNA"/>
</dbReference>
<keyword evidence="1" id="KW-0472">Membrane</keyword>
<dbReference type="AlphaFoldDB" id="G9PF39"/>
<name>G9PF39_9ACTO</name>
<protein>
    <recommendedName>
        <fullName evidence="4">Glycosyltransferase RgtA/B/C/D-like domain-containing protein</fullName>
    </recommendedName>
</protein>
<feature type="transmembrane region" description="Helical" evidence="1">
    <location>
        <begin position="331"/>
        <end position="352"/>
    </location>
</feature>
<keyword evidence="1" id="KW-1133">Transmembrane helix</keyword>
<dbReference type="Proteomes" id="UP000003822">
    <property type="component" value="Unassembled WGS sequence"/>
</dbReference>